<organism evidence="2 3">
    <name type="scientific">Volucribacter psittacicida</name>
    <dbReference type="NCBI Taxonomy" id="203482"/>
    <lineage>
        <taxon>Bacteria</taxon>
        <taxon>Pseudomonadati</taxon>
        <taxon>Pseudomonadota</taxon>
        <taxon>Gammaproteobacteria</taxon>
        <taxon>Pasteurellales</taxon>
        <taxon>Pasteurellaceae</taxon>
        <taxon>Volucribacter</taxon>
    </lineage>
</organism>
<reference evidence="2 3" key="1">
    <citation type="submission" date="2019-03" db="EMBL/GenBank/DDBJ databases">
        <title>Genomic Encyclopedia of Type Strains, Phase IV (KMG-IV): sequencing the most valuable type-strain genomes for metagenomic binning, comparative biology and taxonomic classification.</title>
        <authorList>
            <person name="Goeker M."/>
        </authorList>
    </citation>
    <scope>NUCLEOTIDE SEQUENCE [LARGE SCALE GENOMIC DNA]</scope>
    <source>
        <strain evidence="2 3">DSM 15534</strain>
    </source>
</reference>
<comment type="caution">
    <text evidence="2">The sequence shown here is derived from an EMBL/GenBank/DDBJ whole genome shotgun (WGS) entry which is preliminary data.</text>
</comment>
<dbReference type="RefSeq" id="WP_132691460.1">
    <property type="nucleotide sequence ID" value="NZ_SMFT01000004.1"/>
</dbReference>
<feature type="transmembrane region" description="Helical" evidence="1">
    <location>
        <begin position="28"/>
        <end position="46"/>
    </location>
</feature>
<evidence type="ECO:0000256" key="1">
    <source>
        <dbReference type="SAM" id="Phobius"/>
    </source>
</evidence>
<dbReference type="AlphaFoldDB" id="A0A4R1FRJ1"/>
<evidence type="ECO:0000313" key="3">
    <source>
        <dbReference type="Proteomes" id="UP000294702"/>
    </source>
</evidence>
<proteinExistence type="predicted"/>
<accession>A0A4R1FRJ1</accession>
<keyword evidence="1" id="KW-0812">Transmembrane</keyword>
<sequence length="78" mass="8992">MFKDAGNQSYFWSGFGAFWAMYSFEEKLALASLCVGVVTALVNAYAKWQEGKRQKELHDLKVQQLKRGLRNENQSEEN</sequence>
<evidence type="ECO:0000313" key="2">
    <source>
        <dbReference type="EMBL" id="TCJ96164.1"/>
    </source>
</evidence>
<dbReference type="EMBL" id="SMFT01000004">
    <property type="protein sequence ID" value="TCJ96164.1"/>
    <property type="molecule type" value="Genomic_DNA"/>
</dbReference>
<gene>
    <name evidence="2" type="ORF">EV694_1716</name>
</gene>
<keyword evidence="1" id="KW-1133">Transmembrane helix</keyword>
<evidence type="ECO:0008006" key="4">
    <source>
        <dbReference type="Google" id="ProtNLM"/>
    </source>
</evidence>
<keyword evidence="1" id="KW-0472">Membrane</keyword>
<dbReference type="OrthoDB" id="5683462at2"/>
<keyword evidence="3" id="KW-1185">Reference proteome</keyword>
<protein>
    <recommendedName>
        <fullName evidence="4">Holin family HP1 protein</fullName>
    </recommendedName>
</protein>
<name>A0A4R1FRJ1_9PAST</name>
<dbReference type="Proteomes" id="UP000294702">
    <property type="component" value="Unassembled WGS sequence"/>
</dbReference>